<dbReference type="Pfam" id="PF00656">
    <property type="entry name" value="Peptidase_C14"/>
    <property type="match status" value="1"/>
</dbReference>
<evidence type="ECO:0000256" key="1">
    <source>
        <dbReference type="ARBA" id="ARBA00009005"/>
    </source>
</evidence>
<evidence type="ECO:0000313" key="5">
    <source>
        <dbReference type="EMBL" id="KIK03660.1"/>
    </source>
</evidence>
<evidence type="ECO:0000256" key="3">
    <source>
        <dbReference type="ARBA" id="ARBA00022807"/>
    </source>
</evidence>
<accession>A0A0C9WVS3</accession>
<evidence type="ECO:0000256" key="2">
    <source>
        <dbReference type="ARBA" id="ARBA00022703"/>
    </source>
</evidence>
<dbReference type="AlphaFoldDB" id="A0A0C9WVS3"/>
<protein>
    <recommendedName>
        <fullName evidence="4">Peptidase C14 caspase domain-containing protein</fullName>
    </recommendedName>
</protein>
<proteinExistence type="inferred from homology"/>
<keyword evidence="6" id="KW-1185">Reference proteome</keyword>
<dbReference type="HOGENOM" id="CLU_011935_1_0_1"/>
<dbReference type="InterPro" id="IPR011600">
    <property type="entry name" value="Pept_C14_caspase"/>
</dbReference>
<dbReference type="OrthoDB" id="3223806at2759"/>
<dbReference type="GO" id="GO:0006915">
    <property type="term" value="P:apoptotic process"/>
    <property type="evidence" value="ECO:0007669"/>
    <property type="project" value="UniProtKB-KW"/>
</dbReference>
<dbReference type="InterPro" id="IPR029030">
    <property type="entry name" value="Caspase-like_dom_sf"/>
</dbReference>
<dbReference type="PANTHER" id="PTHR48104">
    <property type="entry name" value="METACASPASE-4"/>
    <property type="match status" value="1"/>
</dbReference>
<keyword evidence="3" id="KW-0645">Protease</keyword>
<feature type="domain" description="Peptidase C14 caspase" evidence="4">
    <location>
        <begin position="52"/>
        <end position="302"/>
    </location>
</feature>
<name>A0A0C9WVS3_9AGAR</name>
<sequence>MFFPSLNINVFSYTELFWHLLVNRPKPTGPIVETVKPPSINTVPDQATKSLFALIIGINDYNPEDLNPLDGCIKDATDVRDYLLQDLKVPDPHIRFLTNENAKRADIIKAFLEIQTDKRIKKNDPILIFYAGHGDETDAPTGWPSGDVSNQIQMIIPQDYSIDPARQVHGIPDHTLAALLNAIAIEHGDNITVIFDCCYSGSGTRGRRRVRGLTKNQSQHIPKDLDRDIWYTASGSRGSSTAPGYTGRGLANHVLLAACTQKEEASDGGTGGGAFTQALLPTLKSVGADKLTYASLLERMDKIPFQNPQCEGVNQNRIIFDSRAPTTGRVCFPIKMNGTAYEVQAGSAHGVTVGSEFGLYNDSLTIDDSPPLCVLVVASAADIGPFTATLQIKYTSSAAVTTLSATSCVLQTKAGEAEDLLLFAPLDEKLLRLYETLAKMMGEFHPGKRQIRPVLEKEKARLGLSIVDNRIAFDVLDPRLAEYGLTRMPHTVSNDPQEIIPVLHGAAHFYWHLNREVKDALVDTSIDIECKTLIPTSDYDSSGTAILKPTGDNYLQLGVIDVVASDRTTYGYKITNNSARDLYINAFYFDNTDFSIETCYQSPTSGKFKTYPTLPKSGGYLTLGYGSGGVDPFTYRLEDNTDIDVGYLVFLIASENVNLSTIPQKSPFEGSGRKSVPVTPPSKPIYGTILVPIVQRRYPVQGQ</sequence>
<dbReference type="PANTHER" id="PTHR48104:SF30">
    <property type="entry name" value="METACASPASE-1"/>
    <property type="match status" value="1"/>
</dbReference>
<keyword evidence="2" id="KW-0053">Apoptosis</keyword>
<dbReference type="InterPro" id="IPR050452">
    <property type="entry name" value="Metacaspase"/>
</dbReference>
<organism evidence="5 6">
    <name type="scientific">Laccaria amethystina LaAM-08-1</name>
    <dbReference type="NCBI Taxonomy" id="1095629"/>
    <lineage>
        <taxon>Eukaryota</taxon>
        <taxon>Fungi</taxon>
        <taxon>Dikarya</taxon>
        <taxon>Basidiomycota</taxon>
        <taxon>Agaricomycotina</taxon>
        <taxon>Agaricomycetes</taxon>
        <taxon>Agaricomycetidae</taxon>
        <taxon>Agaricales</taxon>
        <taxon>Agaricineae</taxon>
        <taxon>Hydnangiaceae</taxon>
        <taxon>Laccaria</taxon>
    </lineage>
</organism>
<reference evidence="6" key="2">
    <citation type="submission" date="2015-01" db="EMBL/GenBank/DDBJ databases">
        <title>Evolutionary Origins and Diversification of the Mycorrhizal Mutualists.</title>
        <authorList>
            <consortium name="DOE Joint Genome Institute"/>
            <consortium name="Mycorrhizal Genomics Consortium"/>
            <person name="Kohler A."/>
            <person name="Kuo A."/>
            <person name="Nagy L.G."/>
            <person name="Floudas D."/>
            <person name="Copeland A."/>
            <person name="Barry K.W."/>
            <person name="Cichocki N."/>
            <person name="Veneault-Fourrey C."/>
            <person name="LaButti K."/>
            <person name="Lindquist E.A."/>
            <person name="Lipzen A."/>
            <person name="Lundell T."/>
            <person name="Morin E."/>
            <person name="Murat C."/>
            <person name="Riley R."/>
            <person name="Ohm R."/>
            <person name="Sun H."/>
            <person name="Tunlid A."/>
            <person name="Henrissat B."/>
            <person name="Grigoriev I.V."/>
            <person name="Hibbett D.S."/>
            <person name="Martin F."/>
        </authorList>
    </citation>
    <scope>NUCLEOTIDE SEQUENCE [LARGE SCALE GENOMIC DNA]</scope>
    <source>
        <strain evidence="6">LaAM-08-1</strain>
    </source>
</reference>
<dbReference type="EMBL" id="KN838578">
    <property type="protein sequence ID" value="KIK03660.1"/>
    <property type="molecule type" value="Genomic_DNA"/>
</dbReference>
<dbReference type="SUPFAM" id="SSF52129">
    <property type="entry name" value="Caspase-like"/>
    <property type="match status" value="1"/>
</dbReference>
<dbReference type="Gene3D" id="3.40.50.1460">
    <property type="match status" value="1"/>
</dbReference>
<evidence type="ECO:0000259" key="4">
    <source>
        <dbReference type="Pfam" id="PF00656"/>
    </source>
</evidence>
<reference evidence="5 6" key="1">
    <citation type="submission" date="2014-04" db="EMBL/GenBank/DDBJ databases">
        <authorList>
            <consortium name="DOE Joint Genome Institute"/>
            <person name="Kuo A."/>
            <person name="Kohler A."/>
            <person name="Nagy L.G."/>
            <person name="Floudas D."/>
            <person name="Copeland A."/>
            <person name="Barry K.W."/>
            <person name="Cichocki N."/>
            <person name="Veneault-Fourrey C."/>
            <person name="LaButti K."/>
            <person name="Lindquist E.A."/>
            <person name="Lipzen A."/>
            <person name="Lundell T."/>
            <person name="Morin E."/>
            <person name="Murat C."/>
            <person name="Sun H."/>
            <person name="Tunlid A."/>
            <person name="Henrissat B."/>
            <person name="Grigoriev I.V."/>
            <person name="Hibbett D.S."/>
            <person name="Martin F."/>
            <person name="Nordberg H.P."/>
            <person name="Cantor M.N."/>
            <person name="Hua S.X."/>
        </authorList>
    </citation>
    <scope>NUCLEOTIDE SEQUENCE [LARGE SCALE GENOMIC DNA]</scope>
    <source>
        <strain evidence="5 6">LaAM-08-1</strain>
    </source>
</reference>
<keyword evidence="3" id="KW-0788">Thiol protease</keyword>
<dbReference type="Proteomes" id="UP000054477">
    <property type="component" value="Unassembled WGS sequence"/>
</dbReference>
<keyword evidence="3" id="KW-0378">Hydrolase</keyword>
<dbReference type="GO" id="GO:0004197">
    <property type="term" value="F:cysteine-type endopeptidase activity"/>
    <property type="evidence" value="ECO:0007669"/>
    <property type="project" value="InterPro"/>
</dbReference>
<dbReference type="GO" id="GO:0006508">
    <property type="term" value="P:proteolysis"/>
    <property type="evidence" value="ECO:0007669"/>
    <property type="project" value="InterPro"/>
</dbReference>
<gene>
    <name evidence="5" type="ORF">K443DRAFT_94810</name>
</gene>
<comment type="similarity">
    <text evidence="1">Belongs to the peptidase C14B family.</text>
</comment>
<dbReference type="GO" id="GO:0005737">
    <property type="term" value="C:cytoplasm"/>
    <property type="evidence" value="ECO:0007669"/>
    <property type="project" value="TreeGrafter"/>
</dbReference>
<evidence type="ECO:0000313" key="6">
    <source>
        <dbReference type="Proteomes" id="UP000054477"/>
    </source>
</evidence>